<comment type="caution">
    <text evidence="3">The sequence shown here is derived from an EMBL/GenBank/DDBJ whole genome shotgun (WGS) entry which is preliminary data.</text>
</comment>
<dbReference type="AlphaFoldDB" id="A0A545U2U8"/>
<keyword evidence="1" id="KW-0812">Transmembrane</keyword>
<reference evidence="3 4" key="1">
    <citation type="submission" date="2019-06" db="EMBL/GenBank/DDBJ databases">
        <title>Whole genome sequence for Rhodospirillaceae sp. R148.</title>
        <authorList>
            <person name="Wang G."/>
        </authorList>
    </citation>
    <scope>NUCLEOTIDE SEQUENCE [LARGE SCALE GENOMIC DNA]</scope>
    <source>
        <strain evidence="3 4">R148</strain>
    </source>
</reference>
<dbReference type="OrthoDB" id="6174504at2"/>
<gene>
    <name evidence="3" type="ORF">FKG95_04010</name>
</gene>
<evidence type="ECO:0000259" key="2">
    <source>
        <dbReference type="Pfam" id="PF07331"/>
    </source>
</evidence>
<evidence type="ECO:0000256" key="1">
    <source>
        <dbReference type="SAM" id="Phobius"/>
    </source>
</evidence>
<name>A0A545U2U8_9PROT</name>
<dbReference type="InterPro" id="IPR009936">
    <property type="entry name" value="DUF1468"/>
</dbReference>
<protein>
    <submittedName>
        <fullName evidence="3">Tripartite tricarboxylate transporter TctB family protein</fullName>
    </submittedName>
</protein>
<organism evidence="3 4">
    <name type="scientific">Denitrobaculum tricleocarpae</name>
    <dbReference type="NCBI Taxonomy" id="2591009"/>
    <lineage>
        <taxon>Bacteria</taxon>
        <taxon>Pseudomonadati</taxon>
        <taxon>Pseudomonadota</taxon>
        <taxon>Alphaproteobacteria</taxon>
        <taxon>Rhodospirillales</taxon>
        <taxon>Rhodospirillaceae</taxon>
        <taxon>Denitrobaculum</taxon>
    </lineage>
</organism>
<accession>A0A545U2U8</accession>
<evidence type="ECO:0000313" key="3">
    <source>
        <dbReference type="EMBL" id="TQV83754.1"/>
    </source>
</evidence>
<sequence length="157" mass="17308">MRLNDAIFGIVLLIFAFAVIAYSQTFPATFGQSYGPDLFPVLIASGLAVCGLLLTLRGWAARRKTPWFESGDWAKDWHKLVTFALVPLALIFYILVSEFLGFLPTAALILFVLLRRFSVGPLAALGIACATSLIIHTVFARFLLVPLPWGLLQPIAW</sequence>
<feature type="domain" description="DUF1468" evidence="2">
    <location>
        <begin position="7"/>
        <end position="148"/>
    </location>
</feature>
<keyword evidence="1" id="KW-0472">Membrane</keyword>
<keyword evidence="4" id="KW-1185">Reference proteome</keyword>
<feature type="transmembrane region" description="Helical" evidence="1">
    <location>
        <begin position="119"/>
        <end position="144"/>
    </location>
</feature>
<evidence type="ECO:0000313" key="4">
    <source>
        <dbReference type="Proteomes" id="UP000315252"/>
    </source>
</evidence>
<feature type="transmembrane region" description="Helical" evidence="1">
    <location>
        <begin position="39"/>
        <end position="59"/>
    </location>
</feature>
<proteinExistence type="predicted"/>
<keyword evidence="1" id="KW-1133">Transmembrane helix</keyword>
<dbReference type="EMBL" id="VHSH01000001">
    <property type="protein sequence ID" value="TQV83754.1"/>
    <property type="molecule type" value="Genomic_DNA"/>
</dbReference>
<dbReference type="Proteomes" id="UP000315252">
    <property type="component" value="Unassembled WGS sequence"/>
</dbReference>
<dbReference type="RefSeq" id="WP_142894989.1">
    <property type="nucleotide sequence ID" value="NZ_ML660052.1"/>
</dbReference>
<dbReference type="Pfam" id="PF07331">
    <property type="entry name" value="TctB"/>
    <property type="match status" value="1"/>
</dbReference>
<feature type="transmembrane region" description="Helical" evidence="1">
    <location>
        <begin position="80"/>
        <end position="113"/>
    </location>
</feature>